<evidence type="ECO:0000313" key="3">
    <source>
        <dbReference type="EMBL" id="MCD7447536.1"/>
    </source>
</evidence>
<gene>
    <name evidence="3" type="ORF">HAX54_031565</name>
</gene>
<accession>A0ABS8RMP3</accession>
<organism evidence="3 4">
    <name type="scientific">Datura stramonium</name>
    <name type="common">Jimsonweed</name>
    <name type="synonym">Common thornapple</name>
    <dbReference type="NCBI Taxonomy" id="4076"/>
    <lineage>
        <taxon>Eukaryota</taxon>
        <taxon>Viridiplantae</taxon>
        <taxon>Streptophyta</taxon>
        <taxon>Embryophyta</taxon>
        <taxon>Tracheophyta</taxon>
        <taxon>Spermatophyta</taxon>
        <taxon>Magnoliopsida</taxon>
        <taxon>eudicotyledons</taxon>
        <taxon>Gunneridae</taxon>
        <taxon>Pentapetalae</taxon>
        <taxon>asterids</taxon>
        <taxon>lamiids</taxon>
        <taxon>Solanales</taxon>
        <taxon>Solanaceae</taxon>
        <taxon>Solanoideae</taxon>
        <taxon>Datureae</taxon>
        <taxon>Datura</taxon>
    </lineage>
</organism>
<dbReference type="EMBL" id="JACEIK010000040">
    <property type="protein sequence ID" value="MCD7447536.1"/>
    <property type="molecule type" value="Genomic_DNA"/>
</dbReference>
<name>A0ABS8RMP3_DATST</name>
<evidence type="ECO:0000313" key="4">
    <source>
        <dbReference type="Proteomes" id="UP000823775"/>
    </source>
</evidence>
<keyword evidence="4" id="KW-1185">Reference proteome</keyword>
<comment type="caution">
    <text evidence="3">The sequence shown here is derived from an EMBL/GenBank/DDBJ whole genome shotgun (WGS) entry which is preliminary data.</text>
</comment>
<evidence type="ECO:0000256" key="2">
    <source>
        <dbReference type="SAM" id="MobiDB-lite"/>
    </source>
</evidence>
<feature type="region of interest" description="Disordered" evidence="2">
    <location>
        <begin position="74"/>
        <end position="93"/>
    </location>
</feature>
<feature type="coiled-coil region" evidence="1">
    <location>
        <begin position="26"/>
        <end position="53"/>
    </location>
</feature>
<sequence length="93" mass="10465">MSRSMTLGDWACPLSVKPDYYNTRDLTSLHQEIEKLCQDYDTLRAQLARNEDIAMARHNNLVNMIKGLCQTTPPPRSSLAQFPPPATAFVDSP</sequence>
<evidence type="ECO:0000256" key="1">
    <source>
        <dbReference type="SAM" id="Coils"/>
    </source>
</evidence>
<keyword evidence="1" id="KW-0175">Coiled coil</keyword>
<proteinExistence type="predicted"/>
<dbReference type="Proteomes" id="UP000823775">
    <property type="component" value="Unassembled WGS sequence"/>
</dbReference>
<reference evidence="3 4" key="1">
    <citation type="journal article" date="2021" name="BMC Genomics">
        <title>Datura genome reveals duplications of psychoactive alkaloid biosynthetic genes and high mutation rate following tissue culture.</title>
        <authorList>
            <person name="Rajewski A."/>
            <person name="Carter-House D."/>
            <person name="Stajich J."/>
            <person name="Litt A."/>
        </authorList>
    </citation>
    <scope>NUCLEOTIDE SEQUENCE [LARGE SCALE GENOMIC DNA]</scope>
    <source>
        <strain evidence="3">AR-01</strain>
    </source>
</reference>
<protein>
    <submittedName>
        <fullName evidence="3">Uncharacterized protein</fullName>
    </submittedName>
</protein>
<feature type="compositionally biased region" description="Pro residues" evidence="2">
    <location>
        <begin position="74"/>
        <end position="86"/>
    </location>
</feature>